<dbReference type="RefSeq" id="WP_116065767.1">
    <property type="nucleotide sequence ID" value="NZ_QRDZ01000057.1"/>
</dbReference>
<dbReference type="OrthoDB" id="2573403at2"/>
<organism evidence="1 2">
    <name type="scientific">Cohnella phaseoli</name>
    <dbReference type="NCBI Taxonomy" id="456490"/>
    <lineage>
        <taxon>Bacteria</taxon>
        <taxon>Bacillati</taxon>
        <taxon>Bacillota</taxon>
        <taxon>Bacilli</taxon>
        <taxon>Bacillales</taxon>
        <taxon>Paenibacillaceae</taxon>
        <taxon>Cohnella</taxon>
    </lineage>
</organism>
<gene>
    <name evidence="1" type="ORF">DFP98_15715</name>
</gene>
<evidence type="ECO:0000313" key="1">
    <source>
        <dbReference type="EMBL" id="RED52656.1"/>
    </source>
</evidence>
<evidence type="ECO:0000313" key="2">
    <source>
        <dbReference type="Proteomes" id="UP000256977"/>
    </source>
</evidence>
<protein>
    <submittedName>
        <fullName evidence="1">Uncharacterized protein</fullName>
    </submittedName>
</protein>
<name>A0A3D9HUU7_9BACL</name>
<keyword evidence="2" id="KW-1185">Reference proteome</keyword>
<reference evidence="1 2" key="1">
    <citation type="submission" date="2018-07" db="EMBL/GenBank/DDBJ databases">
        <title>Genomic Encyclopedia of Type Strains, Phase III (KMG-III): the genomes of soil and plant-associated and newly described type strains.</title>
        <authorList>
            <person name="Whitman W."/>
        </authorList>
    </citation>
    <scope>NUCLEOTIDE SEQUENCE [LARGE SCALE GENOMIC DNA]</scope>
    <source>
        <strain evidence="1 2">CECT 7287</strain>
    </source>
</reference>
<dbReference type="EMBL" id="QRDZ01000057">
    <property type="protein sequence ID" value="RED52656.1"/>
    <property type="molecule type" value="Genomic_DNA"/>
</dbReference>
<proteinExistence type="predicted"/>
<dbReference type="Proteomes" id="UP000256977">
    <property type="component" value="Unassembled WGS sequence"/>
</dbReference>
<comment type="caution">
    <text evidence="1">The sequence shown here is derived from an EMBL/GenBank/DDBJ whole genome shotgun (WGS) entry which is preliminary data.</text>
</comment>
<sequence>MPDTTKKAYRPDTADERLPKIAQLDSRINGQDRPSAEEIIRFVDEVFKVDLNKMPLLPGHADPSLTPAAAIEVSLQRAQDRPSAADIRGAINEIFGINLDALSALGGKRISLFSKRQWMVRDDSDLFAVRTGDGDADVTVSPTAYLLERLGPGEFPLLEPLTELGFNRNESDGSYYFASPDGNAVADAFKGRTMAAIMSAIRDNYAHL</sequence>
<dbReference type="AlphaFoldDB" id="A0A3D9HUU7"/>
<accession>A0A3D9HUU7</accession>